<dbReference type="EMBL" id="GL945486">
    <property type="protein sequence ID" value="EGN95285.1"/>
    <property type="molecule type" value="Genomic_DNA"/>
</dbReference>
<reference evidence="2" key="1">
    <citation type="journal article" date="2011" name="Science">
        <title>The plant cell wall-decomposing machinery underlies the functional diversity of forest fungi.</title>
        <authorList>
            <person name="Eastwood D.C."/>
            <person name="Floudas D."/>
            <person name="Binder M."/>
            <person name="Majcherczyk A."/>
            <person name="Schneider P."/>
            <person name="Aerts A."/>
            <person name="Asiegbu F.O."/>
            <person name="Baker S.E."/>
            <person name="Barry K."/>
            <person name="Bendiksby M."/>
            <person name="Blumentritt M."/>
            <person name="Coutinho P.M."/>
            <person name="Cullen D."/>
            <person name="de Vries R.P."/>
            <person name="Gathman A."/>
            <person name="Goodell B."/>
            <person name="Henrissat B."/>
            <person name="Ihrmark K."/>
            <person name="Kauserud H."/>
            <person name="Kohler A."/>
            <person name="LaButti K."/>
            <person name="Lapidus A."/>
            <person name="Lavin J.L."/>
            <person name="Lee Y.-H."/>
            <person name="Lindquist E."/>
            <person name="Lilly W."/>
            <person name="Lucas S."/>
            <person name="Morin E."/>
            <person name="Murat C."/>
            <person name="Oguiza J.A."/>
            <person name="Park J."/>
            <person name="Pisabarro A.G."/>
            <person name="Riley R."/>
            <person name="Rosling A."/>
            <person name="Salamov A."/>
            <person name="Schmidt O."/>
            <person name="Schmutz J."/>
            <person name="Skrede I."/>
            <person name="Stenlid J."/>
            <person name="Wiebenga A."/>
            <person name="Xie X."/>
            <person name="Kuees U."/>
            <person name="Hibbett D.S."/>
            <person name="Hoffmeister D."/>
            <person name="Hoegberg N."/>
            <person name="Martin F."/>
            <person name="Grigoriev I.V."/>
            <person name="Watkinson S.C."/>
        </authorList>
    </citation>
    <scope>NUCLEOTIDE SEQUENCE [LARGE SCALE GENOMIC DNA]</scope>
    <source>
        <strain evidence="2">strain S7.3</strain>
    </source>
</reference>
<accession>F8Q9N0</accession>
<evidence type="ECO:0000313" key="2">
    <source>
        <dbReference type="Proteomes" id="UP000008063"/>
    </source>
</evidence>
<evidence type="ECO:0000313" key="1">
    <source>
        <dbReference type="EMBL" id="EGN95285.1"/>
    </source>
</evidence>
<proteinExistence type="predicted"/>
<dbReference type="Proteomes" id="UP000008063">
    <property type="component" value="Unassembled WGS sequence"/>
</dbReference>
<dbReference type="HOGENOM" id="CLU_210666_0_0_1"/>
<name>F8Q9N0_SERL3</name>
<organism evidence="2">
    <name type="scientific">Serpula lacrymans var. lacrymans (strain S7.3)</name>
    <name type="common">Dry rot fungus</name>
    <dbReference type="NCBI Taxonomy" id="936435"/>
    <lineage>
        <taxon>Eukaryota</taxon>
        <taxon>Fungi</taxon>
        <taxon>Dikarya</taxon>
        <taxon>Basidiomycota</taxon>
        <taxon>Agaricomycotina</taxon>
        <taxon>Agaricomycetes</taxon>
        <taxon>Agaricomycetidae</taxon>
        <taxon>Boletales</taxon>
        <taxon>Coniophorineae</taxon>
        <taxon>Serpulaceae</taxon>
        <taxon>Serpula</taxon>
    </lineage>
</organism>
<dbReference type="AlphaFoldDB" id="F8Q9N0"/>
<sequence>FPEAVSDILSFHAVEKTIAEYSGVEYVEHDMCPELCIGFTGPFANLHAFPVCGMS</sequence>
<gene>
    <name evidence="1" type="ORF">SERLA73DRAFT_61199</name>
</gene>
<keyword evidence="2" id="KW-1185">Reference proteome</keyword>
<feature type="non-terminal residue" evidence="1">
    <location>
        <position position="1"/>
    </location>
</feature>
<dbReference type="InParanoid" id="F8Q9N0"/>
<protein>
    <submittedName>
        <fullName evidence="1">Uncharacterized protein</fullName>
    </submittedName>
</protein>
<dbReference type="OrthoDB" id="3261594at2759"/>